<name>A0A4R3KVY5_9SPHI</name>
<dbReference type="GO" id="GO:0009252">
    <property type="term" value="P:peptidoglycan biosynthetic process"/>
    <property type="evidence" value="ECO:0007669"/>
    <property type="project" value="UniProtKB-UniPathway"/>
</dbReference>
<feature type="chain" id="PRO_5020319660" evidence="8">
    <location>
        <begin position="25"/>
        <end position="551"/>
    </location>
</feature>
<feature type="active site" description="Proton donor/acceptor" evidence="7">
    <location>
        <position position="452"/>
    </location>
</feature>
<keyword evidence="3" id="KW-0808">Transferase</keyword>
<dbReference type="EMBL" id="SMAD01000002">
    <property type="protein sequence ID" value="TCS88876.1"/>
    <property type="molecule type" value="Genomic_DNA"/>
</dbReference>
<dbReference type="OrthoDB" id="9778545at2"/>
<dbReference type="GO" id="GO:0016740">
    <property type="term" value="F:transferase activity"/>
    <property type="evidence" value="ECO:0007669"/>
    <property type="project" value="UniProtKB-KW"/>
</dbReference>
<evidence type="ECO:0000313" key="10">
    <source>
        <dbReference type="EMBL" id="TCS88876.1"/>
    </source>
</evidence>
<dbReference type="AlphaFoldDB" id="A0A4R3KVY5"/>
<evidence type="ECO:0000259" key="9">
    <source>
        <dbReference type="PROSITE" id="PS52029"/>
    </source>
</evidence>
<feature type="active site" description="Nucleophile" evidence="7">
    <location>
        <position position="471"/>
    </location>
</feature>
<dbReference type="SUPFAM" id="SSF141523">
    <property type="entry name" value="L,D-transpeptidase catalytic domain-like"/>
    <property type="match status" value="1"/>
</dbReference>
<evidence type="ECO:0000256" key="6">
    <source>
        <dbReference type="ARBA" id="ARBA00023316"/>
    </source>
</evidence>
<evidence type="ECO:0000256" key="7">
    <source>
        <dbReference type="PROSITE-ProRule" id="PRU01373"/>
    </source>
</evidence>
<dbReference type="Proteomes" id="UP000295807">
    <property type="component" value="Unassembled WGS sequence"/>
</dbReference>
<evidence type="ECO:0000256" key="5">
    <source>
        <dbReference type="ARBA" id="ARBA00022984"/>
    </source>
</evidence>
<keyword evidence="5 7" id="KW-0573">Peptidoglycan synthesis</keyword>
<evidence type="ECO:0000256" key="3">
    <source>
        <dbReference type="ARBA" id="ARBA00022679"/>
    </source>
</evidence>
<evidence type="ECO:0000313" key="11">
    <source>
        <dbReference type="Proteomes" id="UP000295807"/>
    </source>
</evidence>
<keyword evidence="11" id="KW-1185">Reference proteome</keyword>
<protein>
    <submittedName>
        <fullName evidence="10">Murein L,D-transpeptidase YcbB/YkuD</fullName>
    </submittedName>
</protein>
<dbReference type="Pfam" id="PF03734">
    <property type="entry name" value="YkuD"/>
    <property type="match status" value="1"/>
</dbReference>
<dbReference type="CDD" id="cd16913">
    <property type="entry name" value="YkuD_like"/>
    <property type="match status" value="1"/>
</dbReference>
<gene>
    <name evidence="10" type="ORF">EDD80_10266</name>
</gene>
<proteinExistence type="inferred from homology"/>
<comment type="pathway">
    <text evidence="1 7">Cell wall biogenesis; peptidoglycan biosynthesis.</text>
</comment>
<dbReference type="GO" id="GO:0008360">
    <property type="term" value="P:regulation of cell shape"/>
    <property type="evidence" value="ECO:0007669"/>
    <property type="project" value="UniProtKB-UniRule"/>
</dbReference>
<dbReference type="InterPro" id="IPR038063">
    <property type="entry name" value="Transpep_catalytic_dom"/>
</dbReference>
<dbReference type="GO" id="GO:0071555">
    <property type="term" value="P:cell wall organization"/>
    <property type="evidence" value="ECO:0007669"/>
    <property type="project" value="UniProtKB-UniRule"/>
</dbReference>
<accession>A0A4R3KVY5</accession>
<keyword evidence="8" id="KW-0732">Signal</keyword>
<dbReference type="UniPathway" id="UPA00219"/>
<dbReference type="PROSITE" id="PS52029">
    <property type="entry name" value="LD_TPASE"/>
    <property type="match status" value="1"/>
</dbReference>
<comment type="caution">
    <text evidence="10">The sequence shown here is derived from an EMBL/GenBank/DDBJ whole genome shotgun (WGS) entry which is preliminary data.</text>
</comment>
<evidence type="ECO:0000256" key="1">
    <source>
        <dbReference type="ARBA" id="ARBA00004752"/>
    </source>
</evidence>
<organism evidence="10 11">
    <name type="scientific">Anseongella ginsenosidimutans</name>
    <dbReference type="NCBI Taxonomy" id="496056"/>
    <lineage>
        <taxon>Bacteria</taxon>
        <taxon>Pseudomonadati</taxon>
        <taxon>Bacteroidota</taxon>
        <taxon>Sphingobacteriia</taxon>
        <taxon>Sphingobacteriales</taxon>
        <taxon>Sphingobacteriaceae</taxon>
        <taxon>Anseongella</taxon>
    </lineage>
</organism>
<feature type="domain" description="L,D-TPase catalytic" evidence="9">
    <location>
        <begin position="321"/>
        <end position="499"/>
    </location>
</feature>
<dbReference type="PROSITE" id="PS51257">
    <property type="entry name" value="PROKAR_LIPOPROTEIN"/>
    <property type="match status" value="1"/>
</dbReference>
<evidence type="ECO:0000256" key="8">
    <source>
        <dbReference type="SAM" id="SignalP"/>
    </source>
</evidence>
<dbReference type="InterPro" id="IPR052905">
    <property type="entry name" value="LD-transpeptidase_YkuD-like"/>
</dbReference>
<dbReference type="InterPro" id="IPR045380">
    <property type="entry name" value="LD_TPept_scaffold_dom"/>
</dbReference>
<keyword evidence="4 7" id="KW-0133">Cell shape</keyword>
<evidence type="ECO:0000256" key="4">
    <source>
        <dbReference type="ARBA" id="ARBA00022960"/>
    </source>
</evidence>
<dbReference type="PANTHER" id="PTHR41533:SF2">
    <property type="entry name" value="BLR7131 PROTEIN"/>
    <property type="match status" value="1"/>
</dbReference>
<dbReference type="GO" id="GO:0004180">
    <property type="term" value="F:carboxypeptidase activity"/>
    <property type="evidence" value="ECO:0007669"/>
    <property type="project" value="UniProtKB-ARBA"/>
</dbReference>
<dbReference type="Gene3D" id="2.40.440.10">
    <property type="entry name" value="L,D-transpeptidase catalytic domain-like"/>
    <property type="match status" value="1"/>
</dbReference>
<feature type="signal peptide" evidence="8">
    <location>
        <begin position="1"/>
        <end position="24"/>
    </location>
</feature>
<dbReference type="PANTHER" id="PTHR41533">
    <property type="entry name" value="L,D-TRANSPEPTIDASE HI_1667-RELATED"/>
    <property type="match status" value="1"/>
</dbReference>
<evidence type="ECO:0000256" key="2">
    <source>
        <dbReference type="ARBA" id="ARBA00005992"/>
    </source>
</evidence>
<keyword evidence="6 7" id="KW-0961">Cell wall biogenesis/degradation</keyword>
<dbReference type="Pfam" id="PF20142">
    <property type="entry name" value="Scaffold"/>
    <property type="match status" value="1"/>
</dbReference>
<dbReference type="InterPro" id="IPR005490">
    <property type="entry name" value="LD_TPept_cat_dom"/>
</dbReference>
<dbReference type="RefSeq" id="WP_132127990.1">
    <property type="nucleotide sequence ID" value="NZ_CP042432.1"/>
</dbReference>
<comment type="similarity">
    <text evidence="2">Belongs to the YkuD family.</text>
</comment>
<sequence length="551" mass="62725">MIFRILLSGLAAFALLSGSCRQQAKKVPVTRDSSVYVARPYIESLLDTAMIGDFLVKHPRYQDYDSLVRNFYLKREYHLAWFNRDSLTEQVGSFMNMMRQNEALGLADSSLLNKRLGFLYDSLTVKGGRLESEHLLQQMELTLTSQFFLFAHKVWGGMTAGKAKDLEWFIPRKKMDMAALINSVLETNEKGLEEVEPLHPQYGKLRDYLENLEGLSGKVSWDSLQLQVKSYAPGDSARLIGQVKQRLALMGFKNANDRSDQYTASLDSLIKTYRLCNGLKSGGNIDRELVDNLNIPVKDRVRKILINMERLRWVPDTPGNYYLLVNIPGFMLYAYENDSLAWSMPVVVGKPVHQTVIFSGSMKYVVFSPYWNIPPGILANETLPAIKRNVSYLRKNNMEVVRGGKVVDPGTINWQKYNASNFPYMIRQKPGGNNSLGRVKFLFPNEYNIYLHDTPAKSLFSADSRPFSHGCIRVSRPQELAEYLLRRDSTWTSGKIAAAMKSGKEKYVTLKEPVMVYIGYFTAWVDSKGHLNFRPDVYGHDAKLSAMLFGK</sequence>
<reference evidence="10 11" key="1">
    <citation type="submission" date="2019-03" db="EMBL/GenBank/DDBJ databases">
        <title>Genomic Encyclopedia of Type Strains, Phase IV (KMG-IV): sequencing the most valuable type-strain genomes for metagenomic binning, comparative biology and taxonomic classification.</title>
        <authorList>
            <person name="Goeker M."/>
        </authorList>
    </citation>
    <scope>NUCLEOTIDE SEQUENCE [LARGE SCALE GENOMIC DNA]</scope>
    <source>
        <strain evidence="10 11">DSM 21100</strain>
    </source>
</reference>